<dbReference type="eggNOG" id="COG1243">
    <property type="taxonomic scope" value="Bacteria"/>
</dbReference>
<dbReference type="GO" id="GO:0005737">
    <property type="term" value="C:cytoplasm"/>
    <property type="evidence" value="ECO:0007669"/>
    <property type="project" value="TreeGrafter"/>
</dbReference>
<dbReference type="GO" id="GO:0003824">
    <property type="term" value="F:catalytic activity"/>
    <property type="evidence" value="ECO:0007669"/>
    <property type="project" value="InterPro"/>
</dbReference>
<comment type="cofactor">
    <cofactor evidence="1">
        <name>[4Fe-4S] cluster</name>
        <dbReference type="ChEBI" id="CHEBI:49883"/>
    </cofactor>
</comment>
<evidence type="ECO:0000313" key="9">
    <source>
        <dbReference type="Proteomes" id="UP000017081"/>
    </source>
</evidence>
<dbReference type="PROSITE" id="PS51918">
    <property type="entry name" value="RADICAL_SAM"/>
    <property type="match status" value="1"/>
</dbReference>
<dbReference type="Pfam" id="PF04055">
    <property type="entry name" value="Radical_SAM"/>
    <property type="match status" value="1"/>
</dbReference>
<dbReference type="SFLD" id="SFLDS00029">
    <property type="entry name" value="Radical_SAM"/>
    <property type="match status" value="1"/>
</dbReference>
<dbReference type="CDD" id="cd01335">
    <property type="entry name" value="Radical_SAM"/>
    <property type="match status" value="1"/>
</dbReference>
<dbReference type="Gene3D" id="3.80.30.20">
    <property type="entry name" value="tm_1862 like domain"/>
    <property type="match status" value="1"/>
</dbReference>
<dbReference type="FunFam" id="3.80.30.20:FF:000016">
    <property type="entry name" value="Oxygen-independent coproporphyrinogen III oxidase"/>
    <property type="match status" value="1"/>
</dbReference>
<dbReference type="AlphaFoldDB" id="U7VAU9"/>
<dbReference type="InterPro" id="IPR039661">
    <property type="entry name" value="ELP3"/>
</dbReference>
<dbReference type="GO" id="GO:0002926">
    <property type="term" value="P:tRNA wobble base 5-methoxycarbonylmethyl-2-thiouridinylation"/>
    <property type="evidence" value="ECO:0007669"/>
    <property type="project" value="TreeGrafter"/>
</dbReference>
<dbReference type="SMART" id="SM00729">
    <property type="entry name" value="Elp3"/>
    <property type="match status" value="1"/>
</dbReference>
<name>U7VAU9_9FUSO</name>
<dbReference type="GO" id="GO:0051539">
    <property type="term" value="F:4 iron, 4 sulfur cluster binding"/>
    <property type="evidence" value="ECO:0007669"/>
    <property type="project" value="UniProtKB-KW"/>
</dbReference>
<keyword evidence="9" id="KW-1185">Reference proteome</keyword>
<dbReference type="InterPro" id="IPR023404">
    <property type="entry name" value="rSAM_horseshoe"/>
</dbReference>
<dbReference type="Proteomes" id="UP000017081">
    <property type="component" value="Unassembled WGS sequence"/>
</dbReference>
<evidence type="ECO:0000259" key="7">
    <source>
        <dbReference type="PROSITE" id="PS51918"/>
    </source>
</evidence>
<accession>U7VAU9</accession>
<keyword evidence="2" id="KW-0004">4Fe-4S</keyword>
<evidence type="ECO:0000313" key="8">
    <source>
        <dbReference type="EMBL" id="ERT67933.1"/>
    </source>
</evidence>
<evidence type="ECO:0000256" key="5">
    <source>
        <dbReference type="ARBA" id="ARBA00023004"/>
    </source>
</evidence>
<keyword evidence="6" id="KW-0411">Iron-sulfur</keyword>
<dbReference type="PANTHER" id="PTHR11135">
    <property type="entry name" value="HISTONE ACETYLTRANSFERASE-RELATED"/>
    <property type="match status" value="1"/>
</dbReference>
<evidence type="ECO:0000256" key="2">
    <source>
        <dbReference type="ARBA" id="ARBA00022485"/>
    </source>
</evidence>
<evidence type="ECO:0000256" key="6">
    <source>
        <dbReference type="ARBA" id="ARBA00023014"/>
    </source>
</evidence>
<dbReference type="GO" id="GO:0046872">
    <property type="term" value="F:metal ion binding"/>
    <property type="evidence" value="ECO:0007669"/>
    <property type="project" value="UniProtKB-KW"/>
</dbReference>
<evidence type="ECO:0000256" key="3">
    <source>
        <dbReference type="ARBA" id="ARBA00022691"/>
    </source>
</evidence>
<sequence length="349" mass="40165">MKHYNIPIFISHFGCPNDCVFCNQKKINGRETDVTTEDIKNIIETYLKTLPKKSKKEVAFFGGTFTGISIKLQEEYLSVVFEYIKNGLIDGIRLSTRPDYIDKKIVDMLKRYGVTTVELGVQSLDEKVLIKTHRFYPMEKVYEAAKLIKEAGIELGIQLMLGLPGSTDESDLASAIKTVELKPDIARIYPTLVIKETEMADMFKNGSYIPLSLEEAVKRCKKIYSLLDYNDINIVRVGLQPTEELNDNENVLGGPFHPAFRELVVGEIYYDFLKEIYDREKKLEVEINEKNVSKIVGINKINREKLGKDLVIKMNNMLEIDRIKINEKIYSWKQVLRGEINEPSDNKYQ</sequence>
<organism evidence="8 9">
    <name type="scientific">Cetobacterium somerae ATCC BAA-474</name>
    <dbReference type="NCBI Taxonomy" id="1319815"/>
    <lineage>
        <taxon>Bacteria</taxon>
        <taxon>Fusobacteriati</taxon>
        <taxon>Fusobacteriota</taxon>
        <taxon>Fusobacteriia</taxon>
        <taxon>Fusobacteriales</taxon>
        <taxon>Fusobacteriaceae</taxon>
        <taxon>Cetobacterium</taxon>
    </lineage>
</organism>
<dbReference type="HOGENOM" id="CLU_057482_0_0_0"/>
<dbReference type="SFLD" id="SFLDG01082">
    <property type="entry name" value="B12-binding_domain_containing"/>
    <property type="match status" value="1"/>
</dbReference>
<comment type="caution">
    <text evidence="8">The sequence shown here is derived from an EMBL/GenBank/DDBJ whole genome shotgun (WGS) entry which is preliminary data.</text>
</comment>
<proteinExistence type="predicted"/>
<dbReference type="InterPro" id="IPR006638">
    <property type="entry name" value="Elp3/MiaA/NifB-like_rSAM"/>
</dbReference>
<keyword evidence="4" id="KW-0479">Metal-binding</keyword>
<reference evidence="8 9" key="1">
    <citation type="submission" date="2013-08" db="EMBL/GenBank/DDBJ databases">
        <authorList>
            <person name="Weinstock G."/>
            <person name="Sodergren E."/>
            <person name="Wylie T."/>
            <person name="Fulton L."/>
            <person name="Fulton R."/>
            <person name="Fronick C."/>
            <person name="O'Laughlin M."/>
            <person name="Godfrey J."/>
            <person name="Miner T."/>
            <person name="Herter B."/>
            <person name="Appelbaum E."/>
            <person name="Cordes M."/>
            <person name="Lek S."/>
            <person name="Wollam A."/>
            <person name="Pepin K.H."/>
            <person name="Palsikar V.B."/>
            <person name="Mitreva M."/>
            <person name="Wilson R.K."/>
        </authorList>
    </citation>
    <scope>NUCLEOTIDE SEQUENCE [LARGE SCALE GENOMIC DNA]</scope>
    <source>
        <strain evidence="8 9">ATCC BAA-474</strain>
    </source>
</reference>
<dbReference type="STRING" id="1319815.HMPREF0202_02151"/>
<keyword evidence="3" id="KW-0949">S-adenosyl-L-methionine</keyword>
<dbReference type="InterPro" id="IPR032432">
    <property type="entry name" value="Radical_SAM_C"/>
</dbReference>
<dbReference type="SFLD" id="SFLDG01086">
    <property type="entry name" value="elongater_protein-like"/>
    <property type="match status" value="1"/>
</dbReference>
<evidence type="ECO:0000256" key="1">
    <source>
        <dbReference type="ARBA" id="ARBA00001966"/>
    </source>
</evidence>
<dbReference type="PANTHER" id="PTHR11135:SF0">
    <property type="entry name" value="ELONGATOR COMPLEX PROTEIN 3"/>
    <property type="match status" value="1"/>
</dbReference>
<dbReference type="RefSeq" id="WP_023051683.1">
    <property type="nucleotide sequence ID" value="NZ_CP173065.2"/>
</dbReference>
<evidence type="ECO:0000256" key="4">
    <source>
        <dbReference type="ARBA" id="ARBA00022723"/>
    </source>
</evidence>
<gene>
    <name evidence="8" type="ORF">HMPREF0202_02151</name>
</gene>
<protein>
    <submittedName>
        <fullName evidence="8">Radical SAM domain protein</fullName>
    </submittedName>
</protein>
<dbReference type="InterPro" id="IPR007197">
    <property type="entry name" value="rSAM"/>
</dbReference>
<dbReference type="EMBL" id="AXZF01000096">
    <property type="protein sequence ID" value="ERT67933.1"/>
    <property type="molecule type" value="Genomic_DNA"/>
</dbReference>
<dbReference type="Pfam" id="PF16199">
    <property type="entry name" value="Radical_SAM_C"/>
    <property type="match status" value="1"/>
</dbReference>
<feature type="domain" description="Radical SAM core" evidence="7">
    <location>
        <begin position="1"/>
        <end position="233"/>
    </location>
</feature>
<keyword evidence="5" id="KW-0408">Iron</keyword>
<dbReference type="PATRIC" id="fig|1319815.3.peg.2070"/>
<dbReference type="SUPFAM" id="SSF102114">
    <property type="entry name" value="Radical SAM enzymes"/>
    <property type="match status" value="1"/>
</dbReference>
<dbReference type="InterPro" id="IPR058240">
    <property type="entry name" value="rSAM_sf"/>
</dbReference>